<protein>
    <recommendedName>
        <fullName evidence="1">IprA winged helix-turn-helix domain-containing protein</fullName>
    </recommendedName>
</protein>
<reference evidence="3" key="1">
    <citation type="journal article" date="2010" name="PLoS Genet.">
        <title>Genome sequence of the plant growth promoting endophytic bacterium Enterobacter sp. 638.</title>
        <authorList>
            <person name="Taghavi S."/>
            <person name="van der Lelie D."/>
            <person name="Hoffman A."/>
            <person name="Zhang Y.B."/>
            <person name="Walla M.D."/>
            <person name="Vangronsveld J."/>
            <person name="Newman L."/>
            <person name="Monchy S."/>
        </authorList>
    </citation>
    <scope>NUCLEOTIDE SEQUENCE [LARGE SCALE GENOMIC DNA]</scope>
    <source>
        <strain evidence="3">638</strain>
    </source>
</reference>
<gene>
    <name evidence="2" type="ordered locus">Ent638_2176</name>
</gene>
<dbReference type="InterPro" id="IPR014710">
    <property type="entry name" value="RmlC-like_jellyroll"/>
</dbReference>
<sequence length="221" mass="25218">MNIKMNSSQLNPVLFLSSIEKPQDHILRLISTLAPHSQLVPADKLPTLDFVRTNTKLCYLLEEGHVIINRRDDGMTLNTESAPFVFGFTLNSNLHPRLCIRPSPDAVLRRLSLENAIQIIEQESLWEPLAQLLIFISARLFRHCTRLSQSGMYETVRSLLIELINESPKIRQAESTYNYIQNRCLLSRSGIMSILATLRAHGHIELENGRLVKINNLPQKL</sequence>
<dbReference type="Pfam" id="PF15977">
    <property type="entry name" value="HTH_46"/>
    <property type="match status" value="1"/>
</dbReference>
<evidence type="ECO:0000313" key="3">
    <source>
        <dbReference type="Proteomes" id="UP000000230"/>
    </source>
</evidence>
<evidence type="ECO:0000313" key="2">
    <source>
        <dbReference type="EMBL" id="ABP60851.1"/>
    </source>
</evidence>
<dbReference type="KEGG" id="ent:Ent638_2176"/>
<organism evidence="2 3">
    <name type="scientific">Enterobacter sp. (strain 638)</name>
    <dbReference type="NCBI Taxonomy" id="399742"/>
    <lineage>
        <taxon>Bacteria</taxon>
        <taxon>Pseudomonadati</taxon>
        <taxon>Pseudomonadota</taxon>
        <taxon>Gammaproteobacteria</taxon>
        <taxon>Enterobacterales</taxon>
        <taxon>Enterobacteriaceae</taxon>
        <taxon>Enterobacter</taxon>
    </lineage>
</organism>
<dbReference type="EMBL" id="CP000653">
    <property type="protein sequence ID" value="ABP60851.1"/>
    <property type="molecule type" value="Genomic_DNA"/>
</dbReference>
<dbReference type="AlphaFoldDB" id="A0A9J9GH27"/>
<name>A0A9J9GH27_ENT38</name>
<dbReference type="Gene3D" id="2.60.120.10">
    <property type="entry name" value="Jelly Rolls"/>
    <property type="match status" value="1"/>
</dbReference>
<accession>A0A9J9GH27</accession>
<feature type="domain" description="IprA winged helix-turn-helix" evidence="1">
    <location>
        <begin position="153"/>
        <end position="219"/>
    </location>
</feature>
<dbReference type="InterPro" id="IPR041687">
    <property type="entry name" value="HTH_46"/>
</dbReference>
<dbReference type="Proteomes" id="UP000000230">
    <property type="component" value="Chromosome"/>
</dbReference>
<evidence type="ECO:0000259" key="1">
    <source>
        <dbReference type="Pfam" id="PF15977"/>
    </source>
</evidence>
<proteinExistence type="predicted"/>
<keyword evidence="3" id="KW-1185">Reference proteome</keyword>